<dbReference type="AlphaFoldDB" id="A0AB39KUX1"/>
<dbReference type="SUPFAM" id="SSF56024">
    <property type="entry name" value="Phospholipase D/nuclease"/>
    <property type="match status" value="2"/>
</dbReference>
<gene>
    <name evidence="11" type="ORF">ABOZ73_04845</name>
</gene>
<evidence type="ECO:0000256" key="7">
    <source>
        <dbReference type="ARBA" id="ARBA00022801"/>
    </source>
</evidence>
<proteinExistence type="predicted"/>
<evidence type="ECO:0000256" key="2">
    <source>
        <dbReference type="ARBA" id="ARBA00003145"/>
    </source>
</evidence>
<evidence type="ECO:0000259" key="10">
    <source>
        <dbReference type="PROSITE" id="PS50035"/>
    </source>
</evidence>
<evidence type="ECO:0000256" key="3">
    <source>
        <dbReference type="ARBA" id="ARBA00004613"/>
    </source>
</evidence>
<dbReference type="PANTHER" id="PTHR18896">
    <property type="entry name" value="PHOSPHOLIPASE D"/>
    <property type="match status" value="1"/>
</dbReference>
<dbReference type="InterPro" id="IPR025202">
    <property type="entry name" value="PLD-like_dom"/>
</dbReference>
<dbReference type="InterPro" id="IPR015679">
    <property type="entry name" value="PLipase_D_fam"/>
</dbReference>
<dbReference type="RefSeq" id="WP_369061168.1">
    <property type="nucleotide sequence ID" value="NZ_CP158375.1"/>
</dbReference>
<evidence type="ECO:0000256" key="8">
    <source>
        <dbReference type="ARBA" id="ARBA00023098"/>
    </source>
</evidence>
<dbReference type="PROSITE" id="PS50035">
    <property type="entry name" value="PLD"/>
    <property type="match status" value="2"/>
</dbReference>
<evidence type="ECO:0000256" key="5">
    <source>
        <dbReference type="ARBA" id="ARBA00022525"/>
    </source>
</evidence>
<keyword evidence="8" id="KW-0443">Lipid metabolism</keyword>
<dbReference type="GO" id="GO:0009395">
    <property type="term" value="P:phospholipid catabolic process"/>
    <property type="evidence" value="ECO:0007669"/>
    <property type="project" value="TreeGrafter"/>
</dbReference>
<dbReference type="CDD" id="cd09140">
    <property type="entry name" value="PLDc_vPLD1_2_like_bac_1"/>
    <property type="match status" value="1"/>
</dbReference>
<dbReference type="EMBL" id="CP158375">
    <property type="protein sequence ID" value="XDO97750.1"/>
    <property type="molecule type" value="Genomic_DNA"/>
</dbReference>
<dbReference type="InterPro" id="IPR001736">
    <property type="entry name" value="PLipase_D/transphosphatidylase"/>
</dbReference>
<keyword evidence="5" id="KW-0964">Secreted</keyword>
<dbReference type="SMART" id="SM00155">
    <property type="entry name" value="PLDc"/>
    <property type="match status" value="2"/>
</dbReference>
<dbReference type="GO" id="GO:0004630">
    <property type="term" value="F:phospholipase D activity"/>
    <property type="evidence" value="ECO:0007669"/>
    <property type="project" value="UniProtKB-EC"/>
</dbReference>
<accession>A0AB39KUX1</accession>
<evidence type="ECO:0000313" key="11">
    <source>
        <dbReference type="EMBL" id="XDO97750.1"/>
    </source>
</evidence>
<sequence length="502" mass="56120">MTEATEVIRPGVNCWREERADRIALLIDSADYFAALKASLLKAKSSIWILAWTFDPLTRLTPDRSPVSKNPEHADRLGLLLRRMAALNPALDVRILAWDMPPPIAASQWFAPQRAQAYFADSRVKFRLDHSLPMSACHHQKAVIIDGRLTFISGGDMGPDRWDTCHHDDHDPRRRLPNGRRYPARHEVSMMMEGQVGQALSELFVQRWRTATGEPLTPLPPEREMIWPESVAIHMRRQSVALARTASDWKGQKGHGECLRLHLDAIAAAKRLIVLENQYLTSPLIVEALVERLLEADGPEIVAIGPAHSPSYFDQITMDSARSAAIHRLRSADVQGRFSAYTPLTPGGNAVIVHSKVAIIDDTFLRIGSANLNNRSTGLDSELDVALEAEHGPDGEATRMAIRAFRSRLVGHYMERHSDEVGAAMAAHGGLAAAIEALDHEPRRLPHAQNRKPGPFARFVAKWHLGDPTTTKDAWNPWNRRKRLKRDLAELLPCVMDGRDDC</sequence>
<comment type="function">
    <text evidence="2">Could be a virulence factor.</text>
</comment>
<reference evidence="11" key="1">
    <citation type="submission" date="2024-06" db="EMBL/GenBank/DDBJ databases">
        <title>Caulobacter inopinatus, sp. nov.</title>
        <authorList>
            <person name="Donachie S.P."/>
        </authorList>
    </citation>
    <scope>NUCLEOTIDE SEQUENCE</scope>
    <source>
        <strain evidence="11">73W</strain>
    </source>
</reference>
<evidence type="ECO:0000256" key="6">
    <source>
        <dbReference type="ARBA" id="ARBA00022737"/>
    </source>
</evidence>
<feature type="domain" description="PLD phosphodiesterase" evidence="10">
    <location>
        <begin position="134"/>
        <end position="161"/>
    </location>
</feature>
<dbReference type="PANTHER" id="PTHR18896:SF76">
    <property type="entry name" value="PHOSPHOLIPASE"/>
    <property type="match status" value="1"/>
</dbReference>
<organism evidence="11">
    <name type="scientific">Caulobacter sp. 73W</name>
    <dbReference type="NCBI Taxonomy" id="3161137"/>
    <lineage>
        <taxon>Bacteria</taxon>
        <taxon>Pseudomonadati</taxon>
        <taxon>Pseudomonadota</taxon>
        <taxon>Alphaproteobacteria</taxon>
        <taxon>Caulobacterales</taxon>
        <taxon>Caulobacteraceae</taxon>
        <taxon>Caulobacter</taxon>
    </lineage>
</organism>
<dbReference type="Gene3D" id="3.30.870.10">
    <property type="entry name" value="Endonuclease Chain A"/>
    <property type="match status" value="2"/>
</dbReference>
<protein>
    <recommendedName>
        <fullName evidence="4">Phospholipase D</fullName>
    </recommendedName>
    <alternativeName>
        <fullName evidence="9">Choline phosphatase</fullName>
    </alternativeName>
</protein>
<comment type="subcellular location">
    <subcellularLocation>
        <location evidence="3">Secreted</location>
    </subcellularLocation>
</comment>
<feature type="domain" description="PLD phosphodiesterase" evidence="10">
    <location>
        <begin position="349"/>
        <end position="376"/>
    </location>
</feature>
<evidence type="ECO:0000256" key="1">
    <source>
        <dbReference type="ARBA" id="ARBA00000798"/>
    </source>
</evidence>
<dbReference type="Pfam" id="PF13091">
    <property type="entry name" value="PLDc_2"/>
    <property type="match status" value="1"/>
</dbReference>
<comment type="catalytic activity">
    <reaction evidence="1">
        <text>a 1,2-diacyl-sn-glycero-3-phosphocholine + H2O = a 1,2-diacyl-sn-glycero-3-phosphate + choline + H(+)</text>
        <dbReference type="Rhea" id="RHEA:14445"/>
        <dbReference type="ChEBI" id="CHEBI:15354"/>
        <dbReference type="ChEBI" id="CHEBI:15377"/>
        <dbReference type="ChEBI" id="CHEBI:15378"/>
        <dbReference type="ChEBI" id="CHEBI:57643"/>
        <dbReference type="ChEBI" id="CHEBI:58608"/>
        <dbReference type="EC" id="3.1.4.4"/>
    </reaction>
</comment>
<evidence type="ECO:0000256" key="4">
    <source>
        <dbReference type="ARBA" id="ARBA00018392"/>
    </source>
</evidence>
<dbReference type="CDD" id="cd09143">
    <property type="entry name" value="PLDc_vPLD1_2_like_bac_2"/>
    <property type="match status" value="1"/>
</dbReference>
<name>A0AB39KUX1_9CAUL</name>
<dbReference type="GO" id="GO:0005576">
    <property type="term" value="C:extracellular region"/>
    <property type="evidence" value="ECO:0007669"/>
    <property type="project" value="UniProtKB-SubCell"/>
</dbReference>
<keyword evidence="7" id="KW-0378">Hydrolase</keyword>
<keyword evidence="6" id="KW-0677">Repeat</keyword>
<evidence type="ECO:0000256" key="9">
    <source>
        <dbReference type="ARBA" id="ARBA00029594"/>
    </source>
</evidence>